<dbReference type="GO" id="GO:0004134">
    <property type="term" value="F:4-alpha-glucanotransferase activity"/>
    <property type="evidence" value="ECO:0007669"/>
    <property type="project" value="InterPro"/>
</dbReference>
<sequence length="90" mass="10087">MKYGKNASQLPEEIRNIGDVMHHILASHAKGISFREWNAGKQLDEQMTDKGFQVDIYVDPNSGFIFGGNDRNCGTWMDKMGSSEKANPKP</sequence>
<dbReference type="RefSeq" id="XP_013235456.1">
    <property type="nucleotide sequence ID" value="XM_013380002.1"/>
</dbReference>
<protein>
    <submittedName>
        <fullName evidence="2">AAEL009838-PA, related</fullName>
    </submittedName>
</protein>
<dbReference type="VEuPathDB" id="ToxoDB:ETH2_0938900"/>
<dbReference type="GO" id="GO:0005980">
    <property type="term" value="P:glycogen catabolic process"/>
    <property type="evidence" value="ECO:0007669"/>
    <property type="project" value="InterPro"/>
</dbReference>
<accession>U6L681</accession>
<dbReference type="VEuPathDB" id="ToxoDB:ETH_00038780"/>
<gene>
    <name evidence="2" type="ORF">ETH_00038780</name>
</gene>
<dbReference type="Pfam" id="PF06202">
    <property type="entry name" value="GDE_C"/>
    <property type="match status" value="1"/>
</dbReference>
<dbReference type="GeneID" id="25256797"/>
<dbReference type="AlphaFoldDB" id="U6L681"/>
<feature type="domain" description="Glycogen debranching enzyme C-terminal" evidence="1">
    <location>
        <begin position="3"/>
        <end position="89"/>
    </location>
</feature>
<evidence type="ECO:0000313" key="3">
    <source>
        <dbReference type="Proteomes" id="UP000030747"/>
    </source>
</evidence>
<reference evidence="2" key="2">
    <citation type="submission" date="2013-10" db="EMBL/GenBank/DDBJ databases">
        <authorList>
            <person name="Aslett M."/>
        </authorList>
    </citation>
    <scope>NUCLEOTIDE SEQUENCE [LARGE SCALE GENOMIC DNA]</scope>
    <source>
        <strain evidence="2">Houghton</strain>
    </source>
</reference>
<name>U6L681_EIMTE</name>
<evidence type="ECO:0000259" key="1">
    <source>
        <dbReference type="Pfam" id="PF06202"/>
    </source>
</evidence>
<dbReference type="EMBL" id="HG677515">
    <property type="protein sequence ID" value="CDJ44708.1"/>
    <property type="molecule type" value="Genomic_DNA"/>
</dbReference>
<dbReference type="GO" id="GO:0004135">
    <property type="term" value="F:amylo-alpha-1,6-glucosidase activity"/>
    <property type="evidence" value="ECO:0007669"/>
    <property type="project" value="InterPro"/>
</dbReference>
<dbReference type="PANTHER" id="PTHR10569">
    <property type="entry name" value="GLYCOGEN DEBRANCHING ENZYME"/>
    <property type="match status" value="1"/>
</dbReference>
<dbReference type="PANTHER" id="PTHR10569:SF2">
    <property type="entry name" value="GLYCOGEN DEBRANCHING ENZYME"/>
    <property type="match status" value="1"/>
</dbReference>
<dbReference type="InterPro" id="IPR010401">
    <property type="entry name" value="AGL/Gdb1"/>
</dbReference>
<dbReference type="OrthoDB" id="10248904at2759"/>
<organism evidence="2 3">
    <name type="scientific">Eimeria tenella</name>
    <name type="common">Coccidian parasite</name>
    <dbReference type="NCBI Taxonomy" id="5802"/>
    <lineage>
        <taxon>Eukaryota</taxon>
        <taxon>Sar</taxon>
        <taxon>Alveolata</taxon>
        <taxon>Apicomplexa</taxon>
        <taxon>Conoidasida</taxon>
        <taxon>Coccidia</taxon>
        <taxon>Eucoccidiorida</taxon>
        <taxon>Eimeriorina</taxon>
        <taxon>Eimeriidae</taxon>
        <taxon>Eimeria</taxon>
    </lineage>
</organism>
<evidence type="ECO:0000313" key="2">
    <source>
        <dbReference type="EMBL" id="CDJ44708.1"/>
    </source>
</evidence>
<dbReference type="InterPro" id="IPR032790">
    <property type="entry name" value="GDE_C"/>
</dbReference>
<proteinExistence type="predicted"/>
<keyword evidence="3" id="KW-1185">Reference proteome</keyword>
<dbReference type="Proteomes" id="UP000030747">
    <property type="component" value="Unassembled WGS sequence"/>
</dbReference>
<reference evidence="2" key="1">
    <citation type="submission" date="2013-10" db="EMBL/GenBank/DDBJ databases">
        <title>Genomic analysis of the causative agents of coccidiosis in chickens.</title>
        <authorList>
            <person name="Reid A.J."/>
            <person name="Blake D."/>
            <person name="Billington K."/>
            <person name="Browne H."/>
            <person name="Dunn M."/>
            <person name="Hung S."/>
            <person name="Kawahara F."/>
            <person name="Miranda-Saavedra D."/>
            <person name="Mourier T."/>
            <person name="Nagra H."/>
            <person name="Otto T.D."/>
            <person name="Rawlings N."/>
            <person name="Sanchez A."/>
            <person name="Sanders M."/>
            <person name="Subramaniam C."/>
            <person name="Tay Y."/>
            <person name="Dear P."/>
            <person name="Doerig C."/>
            <person name="Gruber A."/>
            <person name="Parkinson J."/>
            <person name="Shirley M."/>
            <person name="Wan K.L."/>
            <person name="Berriman M."/>
            <person name="Tomley F."/>
            <person name="Pain A."/>
        </authorList>
    </citation>
    <scope>NUCLEOTIDE SEQUENCE [LARGE SCALE GENOMIC DNA]</scope>
    <source>
        <strain evidence="2">Houghton</strain>
    </source>
</reference>